<dbReference type="AlphaFoldDB" id="A0A7H0IP54"/>
<dbReference type="EMBL" id="CP060828">
    <property type="protein sequence ID" value="QNP74570.1"/>
    <property type="molecule type" value="Genomic_DNA"/>
</dbReference>
<gene>
    <name evidence="1" type="ORF">IAG44_37360</name>
</gene>
<evidence type="ECO:0000313" key="1">
    <source>
        <dbReference type="EMBL" id="QNP74570.1"/>
    </source>
</evidence>
<reference evidence="1 2" key="1">
    <citation type="submission" date="2020-08" db="EMBL/GenBank/DDBJ databases">
        <title>A novel species.</title>
        <authorList>
            <person name="Gao J."/>
        </authorList>
    </citation>
    <scope>NUCLEOTIDE SEQUENCE [LARGE SCALE GENOMIC DNA]</scope>
    <source>
        <strain evidence="1 2">CRXT-G-22</strain>
    </source>
</reference>
<name>A0A7H0IP54_9ACTN</name>
<organism evidence="1 2">
    <name type="scientific">Streptomyces roseirectus</name>
    <dbReference type="NCBI Taxonomy" id="2768066"/>
    <lineage>
        <taxon>Bacteria</taxon>
        <taxon>Bacillati</taxon>
        <taxon>Actinomycetota</taxon>
        <taxon>Actinomycetes</taxon>
        <taxon>Kitasatosporales</taxon>
        <taxon>Streptomycetaceae</taxon>
        <taxon>Streptomyces</taxon>
    </lineage>
</organism>
<accession>A0A7H0IP54</accession>
<dbReference type="RefSeq" id="WP_187751494.1">
    <property type="nucleotide sequence ID" value="NZ_CP060828.1"/>
</dbReference>
<keyword evidence="2" id="KW-1185">Reference proteome</keyword>
<protein>
    <submittedName>
        <fullName evidence="1">Uncharacterized protein</fullName>
    </submittedName>
</protein>
<evidence type="ECO:0000313" key="2">
    <source>
        <dbReference type="Proteomes" id="UP000516052"/>
    </source>
</evidence>
<dbReference type="KEGG" id="sroi:IAG44_37360"/>
<proteinExistence type="predicted"/>
<dbReference type="Proteomes" id="UP000516052">
    <property type="component" value="Chromosome"/>
</dbReference>
<sequence length="368" mass="41386">MPTSSAAHPSTPSTVWLTRGRHTGSAPGEVLRGQLQRFKETGEITDFLELPEDARPAGKLVFEARWSVPDEVTVRARLELDEDADREQTRAWALIAEAEAPWNRRWPSPATRLWPEEPWEIDGQWDHSQLAGLRFRAANALPSDDKELRRVLRSAARDDWSVHVVVHEAMTPDARGREPLTRFLTDGLRDRVVEHRAAPQQLRAVNWALKEARVELPRGGAVILPRGDIDPADYAVRTVFLDGSEPAELVEAVNRFATVPQPLPDGADALLTSLREDWHLLTLQEELDRERQLVAMYAEALDAMTRSRDLYREAAERAHEALEVYRESAGAVDSVSEPTPARPAPAVSPLQQLTRTFERFKLPKKPGS</sequence>